<comment type="caution">
    <text evidence="1">The sequence shown here is derived from an EMBL/GenBank/DDBJ whole genome shotgun (WGS) entry which is preliminary data.</text>
</comment>
<gene>
    <name evidence="1" type="ORF">AVEN_193351_1</name>
</gene>
<sequence>MFPCTADSILSESLQSSSSEESPTTCSSLLFERCVPVCQLLLSKKQAELKKDVKKAKRNSFGNTCTKTPDPYGRQYKTVIKNKHPQAELFKQLGDPSSEDAKSFALKILQELYPPSQSPVPPPNCLPPLQQHQIIKNKINRIRKKAPTKKAPGFDAIDYIVLKKSAIASLKPPHPLQ</sequence>
<dbReference type="Proteomes" id="UP000499080">
    <property type="component" value="Unassembled WGS sequence"/>
</dbReference>
<keyword evidence="2" id="KW-1185">Reference proteome</keyword>
<proteinExistence type="predicted"/>
<protein>
    <submittedName>
        <fullName evidence="1">Uncharacterized protein</fullName>
    </submittedName>
</protein>
<organism evidence="1 2">
    <name type="scientific">Araneus ventricosus</name>
    <name type="common">Orbweaver spider</name>
    <name type="synonym">Epeira ventricosa</name>
    <dbReference type="NCBI Taxonomy" id="182803"/>
    <lineage>
        <taxon>Eukaryota</taxon>
        <taxon>Metazoa</taxon>
        <taxon>Ecdysozoa</taxon>
        <taxon>Arthropoda</taxon>
        <taxon>Chelicerata</taxon>
        <taxon>Arachnida</taxon>
        <taxon>Araneae</taxon>
        <taxon>Araneomorphae</taxon>
        <taxon>Entelegynae</taxon>
        <taxon>Araneoidea</taxon>
        <taxon>Araneidae</taxon>
        <taxon>Araneus</taxon>
    </lineage>
</organism>
<dbReference type="AlphaFoldDB" id="A0A4Y2EQV6"/>
<name>A0A4Y2EQV6_ARAVE</name>
<evidence type="ECO:0000313" key="2">
    <source>
        <dbReference type="Proteomes" id="UP000499080"/>
    </source>
</evidence>
<dbReference type="EMBL" id="BGPR01000678">
    <property type="protein sequence ID" value="GBM31221.1"/>
    <property type="molecule type" value="Genomic_DNA"/>
</dbReference>
<evidence type="ECO:0000313" key="1">
    <source>
        <dbReference type="EMBL" id="GBM31221.1"/>
    </source>
</evidence>
<accession>A0A4Y2EQV6</accession>
<reference evidence="1 2" key="1">
    <citation type="journal article" date="2019" name="Sci. Rep.">
        <title>Orb-weaving spider Araneus ventricosus genome elucidates the spidroin gene catalogue.</title>
        <authorList>
            <person name="Kono N."/>
            <person name="Nakamura H."/>
            <person name="Ohtoshi R."/>
            <person name="Moran D.A.P."/>
            <person name="Shinohara A."/>
            <person name="Yoshida Y."/>
            <person name="Fujiwara M."/>
            <person name="Mori M."/>
            <person name="Tomita M."/>
            <person name="Arakawa K."/>
        </authorList>
    </citation>
    <scope>NUCLEOTIDE SEQUENCE [LARGE SCALE GENOMIC DNA]</scope>
</reference>